<feature type="transmembrane region" description="Helical" evidence="2">
    <location>
        <begin position="284"/>
        <end position="303"/>
    </location>
</feature>
<keyword evidence="2" id="KW-0812">Transmembrane</keyword>
<feature type="transmembrane region" description="Helical" evidence="2">
    <location>
        <begin position="540"/>
        <end position="560"/>
    </location>
</feature>
<gene>
    <name evidence="3" type="ORF">NCTC13315_02785</name>
</gene>
<feature type="transmembrane region" description="Helical" evidence="2">
    <location>
        <begin position="230"/>
        <end position="251"/>
    </location>
</feature>
<dbReference type="AlphaFoldDB" id="A0A378I634"/>
<keyword evidence="1" id="KW-0175">Coiled coil</keyword>
<keyword evidence="4" id="KW-1185">Reference proteome</keyword>
<keyword evidence="2" id="KW-1133">Transmembrane helix</keyword>
<dbReference type="Proteomes" id="UP000254968">
    <property type="component" value="Unassembled WGS sequence"/>
</dbReference>
<dbReference type="EMBL" id="UGNV01000001">
    <property type="protein sequence ID" value="STX30220.1"/>
    <property type="molecule type" value="Genomic_DNA"/>
</dbReference>
<evidence type="ECO:0000313" key="3">
    <source>
        <dbReference type="EMBL" id="STX30220.1"/>
    </source>
</evidence>
<feature type="transmembrane region" description="Helical" evidence="2">
    <location>
        <begin position="420"/>
        <end position="440"/>
    </location>
</feature>
<feature type="transmembrane region" description="Helical" evidence="2">
    <location>
        <begin position="566"/>
        <end position="585"/>
    </location>
</feature>
<feature type="transmembrane region" description="Helical" evidence="2">
    <location>
        <begin position="446"/>
        <end position="473"/>
    </location>
</feature>
<dbReference type="OrthoDB" id="5648334at2"/>
<feature type="transmembrane region" description="Helical" evidence="2">
    <location>
        <begin position="309"/>
        <end position="333"/>
    </location>
</feature>
<accession>A0A378I634</accession>
<evidence type="ECO:0008006" key="5">
    <source>
        <dbReference type="Google" id="ProtNLM"/>
    </source>
</evidence>
<feature type="coiled-coil region" evidence="1">
    <location>
        <begin position="336"/>
        <end position="363"/>
    </location>
</feature>
<name>A0A378I634_9GAMM</name>
<dbReference type="RefSeq" id="WP_115303939.1">
    <property type="nucleotide sequence ID" value="NZ_CAAAHO010000003.1"/>
</dbReference>
<evidence type="ECO:0000256" key="1">
    <source>
        <dbReference type="SAM" id="Coils"/>
    </source>
</evidence>
<evidence type="ECO:0000313" key="4">
    <source>
        <dbReference type="Proteomes" id="UP000254968"/>
    </source>
</evidence>
<proteinExistence type="predicted"/>
<sequence length="655" mass="74213">MGNDILLGSQLLGQGGIERADVLNGLDASIKELYLNSSLDTLHHLRKQLPTVANYYSSQLAQTNPAYFKFLNPKQRQALEDKLLFAFYILSLEHKRHTMAQRKAKIAELEANLQHCSLLLSKLRASADPLSPQNQLNAELNESPKYLKFFGYVIVAPYIVQQIMAFVDNKAQSINNAKTGTIIESLSNINEARLFWVWAGGMLTSIFEMLPDSFYNNQQAKDHIGDAAPITGYMSFVLYYTRFAINFLLLLKHTFKGPWMSEEEKSLNLSTWERFKTQWNQRKFALLNDLIWASANMACFFWLKGTGQLGYIGNVVTAGLLVMDLVLTIWRFWEENTVHNKQIQALKQAQAELKAQHERLEKRFSALCKIKQLSDEDALEKQKLLQQLQSLEYKINDNLKLEEEMNFDWKYKRYSHINNIVYAAGLLSSFALMCCCFVPATLIAPALAMTLGLVGAALCFVLTTVYAATNFAIEVSKLTESKRLIEKERERLYQEFKNLLSGDQTKEIKDQQRLIYLQIVGLDADSEYKQRLIAFERIKLAKSILVDALIPAIVFVSLVFIPTAGIGIGVLAAGIALTLLINTLINRMGPKEAKAPEFDDNAFVAFKEEALAPPVIPKKTGISNPFRFLGDWRKAKEQEERDALLAHDPFAQVPV</sequence>
<reference evidence="3 4" key="1">
    <citation type="submission" date="2018-06" db="EMBL/GenBank/DDBJ databases">
        <authorList>
            <consortium name="Pathogen Informatics"/>
            <person name="Doyle S."/>
        </authorList>
    </citation>
    <scope>NUCLEOTIDE SEQUENCE [LARGE SCALE GENOMIC DNA]</scope>
    <source>
        <strain evidence="3 4">NCTC13315</strain>
    </source>
</reference>
<protein>
    <recommendedName>
        <fullName evidence="5">Coiled-coil protein</fullName>
    </recommendedName>
</protein>
<feature type="coiled-coil region" evidence="1">
    <location>
        <begin position="92"/>
        <end position="126"/>
    </location>
</feature>
<keyword evidence="2" id="KW-0472">Membrane</keyword>
<evidence type="ECO:0000256" key="2">
    <source>
        <dbReference type="SAM" id="Phobius"/>
    </source>
</evidence>
<organism evidence="3 4">
    <name type="scientific">Legionella beliardensis</name>
    <dbReference type="NCBI Taxonomy" id="91822"/>
    <lineage>
        <taxon>Bacteria</taxon>
        <taxon>Pseudomonadati</taxon>
        <taxon>Pseudomonadota</taxon>
        <taxon>Gammaproteobacteria</taxon>
        <taxon>Legionellales</taxon>
        <taxon>Legionellaceae</taxon>
        <taxon>Legionella</taxon>
    </lineage>
</organism>